<accession>A0A9P8P2Z9</accession>
<protein>
    <recommendedName>
        <fullName evidence="4">Transmembrane protein</fullName>
    </recommendedName>
</protein>
<keyword evidence="1" id="KW-0472">Membrane</keyword>
<proteinExistence type="predicted"/>
<feature type="transmembrane region" description="Helical" evidence="1">
    <location>
        <begin position="61"/>
        <end position="83"/>
    </location>
</feature>
<evidence type="ECO:0000256" key="1">
    <source>
        <dbReference type="SAM" id="Phobius"/>
    </source>
</evidence>
<reference evidence="2" key="1">
    <citation type="journal article" date="2021" name="Open Biol.">
        <title>Shared evolutionary footprints suggest mitochondrial oxidative damage underlies multiple complex I losses in fungi.</title>
        <authorList>
            <person name="Schikora-Tamarit M.A."/>
            <person name="Marcet-Houben M."/>
            <person name="Nosek J."/>
            <person name="Gabaldon T."/>
        </authorList>
    </citation>
    <scope>NUCLEOTIDE SEQUENCE</scope>
    <source>
        <strain evidence="2">NCAIM Y.01608</strain>
    </source>
</reference>
<comment type="caution">
    <text evidence="2">The sequence shown here is derived from an EMBL/GenBank/DDBJ whole genome shotgun (WGS) entry which is preliminary data.</text>
</comment>
<dbReference type="EMBL" id="JAEUBD010001178">
    <property type="protein sequence ID" value="KAH3664618.1"/>
    <property type="molecule type" value="Genomic_DNA"/>
</dbReference>
<evidence type="ECO:0000313" key="2">
    <source>
        <dbReference type="EMBL" id="KAH3664618.1"/>
    </source>
</evidence>
<evidence type="ECO:0000313" key="3">
    <source>
        <dbReference type="Proteomes" id="UP000788993"/>
    </source>
</evidence>
<evidence type="ECO:0008006" key="4">
    <source>
        <dbReference type="Google" id="ProtNLM"/>
    </source>
</evidence>
<sequence>MPITGSILDADLTSWHGTLLNCDFATGVGDICGAGFCFCADARTIVDGEDWWWSLRGVLKLLGVFVLALSRLTLVLCSSFGVWTSSCSGVLKFGVSMLANSG</sequence>
<reference evidence="2" key="2">
    <citation type="submission" date="2021-01" db="EMBL/GenBank/DDBJ databases">
        <authorList>
            <person name="Schikora-Tamarit M.A."/>
        </authorList>
    </citation>
    <scope>NUCLEOTIDE SEQUENCE</scope>
    <source>
        <strain evidence="2">NCAIM Y.01608</strain>
    </source>
</reference>
<keyword evidence="1" id="KW-1133">Transmembrane helix</keyword>
<dbReference type="AlphaFoldDB" id="A0A9P8P2Z9"/>
<keyword evidence="3" id="KW-1185">Reference proteome</keyword>
<organism evidence="2 3">
    <name type="scientific">Ogataea polymorpha</name>
    <dbReference type="NCBI Taxonomy" id="460523"/>
    <lineage>
        <taxon>Eukaryota</taxon>
        <taxon>Fungi</taxon>
        <taxon>Dikarya</taxon>
        <taxon>Ascomycota</taxon>
        <taxon>Saccharomycotina</taxon>
        <taxon>Pichiomycetes</taxon>
        <taxon>Pichiales</taxon>
        <taxon>Pichiaceae</taxon>
        <taxon>Ogataea</taxon>
    </lineage>
</organism>
<dbReference type="Proteomes" id="UP000788993">
    <property type="component" value="Unassembled WGS sequence"/>
</dbReference>
<keyword evidence="1" id="KW-0812">Transmembrane</keyword>
<gene>
    <name evidence="2" type="ORF">OGATHE_003433</name>
</gene>
<name>A0A9P8P2Z9_9ASCO</name>